<sequence>MKKLTIIAIVLLFALFSFIIWINAGKERQTPAAENIEAVKTADKPVIVLIVDSLMDRSLKKAINEGRAPALRFFFEKGRYHPGAVNAYPTMSVSIDNTIMTGAYPDRHRVAGLVWYNEDEHRIVNYGSGKNDIAALGVKQPIKDAMYALNQKHLSPQVKTVHEELEKRGKHSASINGLVYRGGYDHDLNIPPPVKRLGLMPEKMAVKGPAIFSFGRFSQADPHNRYQRIWNGYGLNNKFTAQELSYLIKKHKLPSLTVAYFPDNDHSTHHKGPADVSGLEKTDQQLQRILNAYDSWDAAAEQAVWIVMGDGGQTSIGRDRQKSVIRLRSLFDDYRIPKIDKRPSEKDQLMFGVNDRMAFIYMLDQSISVNDAVKPLAQDERVGFAAWKDGGWVYATSKKAGKPLRFRPGGAYADQYGQTWTIDGDFSVLDLSADGTSLSYGDYPDALARLFSACHSHPGRYIIADAKPGFQFADHTSPIHPGGGGHGSLYKTDSLAPMIIIGSQETPGHFRHVDLKDFFLKLAK</sequence>
<dbReference type="EMBL" id="LECW02000026">
    <property type="protein sequence ID" value="KRT92829.1"/>
    <property type="molecule type" value="Genomic_DNA"/>
</dbReference>
<dbReference type="Proteomes" id="UP001341297">
    <property type="component" value="Unassembled WGS sequence"/>
</dbReference>
<organism evidence="1 3">
    <name type="scientific">Bacillus glycinifermentans</name>
    <dbReference type="NCBI Taxonomy" id="1664069"/>
    <lineage>
        <taxon>Bacteria</taxon>
        <taxon>Bacillati</taxon>
        <taxon>Bacillota</taxon>
        <taxon>Bacilli</taxon>
        <taxon>Bacillales</taxon>
        <taxon>Bacillaceae</taxon>
        <taxon>Bacillus</taxon>
    </lineage>
</organism>
<reference evidence="1 3" key="1">
    <citation type="journal article" date="2015" name="Int. J. Syst. Evol. Microbiol.">
        <title>Bacillus glycinifermentans sp. nov., isolated from fermented soybean paste.</title>
        <authorList>
            <person name="Kim S.J."/>
            <person name="Dunlap C.A."/>
            <person name="Kwon S.W."/>
            <person name="Rooney A.P."/>
        </authorList>
    </citation>
    <scope>NUCLEOTIDE SEQUENCE [LARGE SCALE GENOMIC DNA]</scope>
    <source>
        <strain evidence="1 3">GO-13</strain>
    </source>
</reference>
<dbReference type="STRING" id="1664069.BGLY_2387"/>
<dbReference type="GO" id="GO:0016787">
    <property type="term" value="F:hydrolase activity"/>
    <property type="evidence" value="ECO:0007669"/>
    <property type="project" value="UniProtKB-ARBA"/>
</dbReference>
<protein>
    <submittedName>
        <fullName evidence="2">Alkaline phosphatase family protein</fullName>
    </submittedName>
    <submittedName>
        <fullName evidence="1">Phosphodiesterase</fullName>
    </submittedName>
</protein>
<keyword evidence="4" id="KW-1185">Reference proteome</keyword>
<accession>A0A0T6BMJ7</accession>
<comment type="caution">
    <text evidence="1">The sequence shown here is derived from an EMBL/GenBank/DDBJ whole genome shotgun (WGS) entry which is preliminary data.</text>
</comment>
<name>A0A0T6BMJ7_9BACI</name>
<dbReference type="OrthoDB" id="2381338at2"/>
<evidence type="ECO:0000313" key="4">
    <source>
        <dbReference type="Proteomes" id="UP001341297"/>
    </source>
</evidence>
<evidence type="ECO:0000313" key="3">
    <source>
        <dbReference type="Proteomes" id="UP000036168"/>
    </source>
</evidence>
<dbReference type="PANTHER" id="PTHR10151">
    <property type="entry name" value="ECTONUCLEOTIDE PYROPHOSPHATASE/PHOSPHODIESTERASE"/>
    <property type="match status" value="1"/>
</dbReference>
<dbReference type="AlphaFoldDB" id="A0A0T6BMJ7"/>
<proteinExistence type="predicted"/>
<dbReference type="InterPro" id="IPR017850">
    <property type="entry name" value="Alkaline_phosphatase_core_sf"/>
</dbReference>
<dbReference type="Proteomes" id="UP000036168">
    <property type="component" value="Unassembled WGS sequence"/>
</dbReference>
<dbReference type="InterPro" id="IPR002591">
    <property type="entry name" value="Phosphodiest/P_Trfase"/>
</dbReference>
<evidence type="ECO:0000313" key="2">
    <source>
        <dbReference type="EMBL" id="MEC0486196.1"/>
    </source>
</evidence>
<reference evidence="2 4" key="3">
    <citation type="submission" date="2023-03" db="EMBL/GenBank/DDBJ databases">
        <title>Agriculturally important microbes genome sequencing.</title>
        <authorList>
            <person name="Dunlap C."/>
        </authorList>
    </citation>
    <scope>NUCLEOTIDE SEQUENCE [LARGE SCALE GENOMIC DNA]</scope>
    <source>
        <strain evidence="2 4">CBP-3203</strain>
    </source>
</reference>
<dbReference type="EMBL" id="JARRTL010000015">
    <property type="protein sequence ID" value="MEC0486196.1"/>
    <property type="molecule type" value="Genomic_DNA"/>
</dbReference>
<dbReference type="Pfam" id="PF01663">
    <property type="entry name" value="Phosphodiest"/>
    <property type="match status" value="1"/>
</dbReference>
<dbReference type="PANTHER" id="PTHR10151:SF120">
    <property type="entry name" value="BIS(5'-ADENOSYL)-TRIPHOSPHATASE"/>
    <property type="match status" value="1"/>
</dbReference>
<evidence type="ECO:0000313" key="1">
    <source>
        <dbReference type="EMBL" id="KRT92829.1"/>
    </source>
</evidence>
<dbReference type="Gene3D" id="3.40.720.10">
    <property type="entry name" value="Alkaline Phosphatase, subunit A"/>
    <property type="match status" value="1"/>
</dbReference>
<dbReference type="RefSeq" id="WP_048355192.1">
    <property type="nucleotide sequence ID" value="NZ_CP023481.1"/>
</dbReference>
<dbReference type="SUPFAM" id="SSF53649">
    <property type="entry name" value="Alkaline phosphatase-like"/>
    <property type="match status" value="1"/>
</dbReference>
<reference evidence="1" key="2">
    <citation type="submission" date="2015-10" db="EMBL/GenBank/DDBJ databases">
        <authorList>
            <person name="Gilbert D.G."/>
        </authorList>
    </citation>
    <scope>NUCLEOTIDE SEQUENCE</scope>
    <source>
        <strain evidence="1">GO-13</strain>
    </source>
</reference>
<gene>
    <name evidence="1" type="ORF">AB447_221320</name>
    <name evidence="2" type="ORF">P8828_15460</name>
</gene>